<comment type="caution">
    <text evidence="1">The sequence shown here is derived from an EMBL/GenBank/DDBJ whole genome shotgun (WGS) entry which is preliminary data.</text>
</comment>
<reference evidence="2" key="1">
    <citation type="submission" date="2015-09" db="EMBL/GenBank/DDBJ databases">
        <authorList>
            <person name="Fill T.P."/>
            <person name="Baretta J.F."/>
            <person name="de Almeida L.G."/>
            <person name="Rocha M."/>
            <person name="de Souza D.H."/>
            <person name="Malavazi I."/>
            <person name="Cerdeira L.T."/>
            <person name="Hong H."/>
            <person name="Samborskyy M."/>
            <person name="de Vasconcelos A.T."/>
            <person name="Leadlay P."/>
            <person name="Rodrigues-Filho E."/>
        </authorList>
    </citation>
    <scope>NUCLEOTIDE SEQUENCE [LARGE SCALE GENOMIC DNA]</scope>
    <source>
        <strain evidence="2">LaBioMMi 136</strain>
    </source>
</reference>
<accession>A0A1S9RSI4</accession>
<dbReference type="Proteomes" id="UP000190744">
    <property type="component" value="Unassembled WGS sequence"/>
</dbReference>
<evidence type="ECO:0000313" key="1">
    <source>
        <dbReference type="EMBL" id="OOQ88457.1"/>
    </source>
</evidence>
<organism evidence="1 2">
    <name type="scientific">Penicillium brasilianum</name>
    <dbReference type="NCBI Taxonomy" id="104259"/>
    <lineage>
        <taxon>Eukaryota</taxon>
        <taxon>Fungi</taxon>
        <taxon>Dikarya</taxon>
        <taxon>Ascomycota</taxon>
        <taxon>Pezizomycotina</taxon>
        <taxon>Eurotiomycetes</taxon>
        <taxon>Eurotiomycetidae</taxon>
        <taxon>Eurotiales</taxon>
        <taxon>Aspergillaceae</taxon>
        <taxon>Penicillium</taxon>
    </lineage>
</organism>
<name>A0A1S9RSI4_PENBI</name>
<protein>
    <submittedName>
        <fullName evidence="1">Uncharacterized protein</fullName>
    </submittedName>
</protein>
<sequence length="87" mass="9600">MVGLSTKAFALALKTFTTKTTAEIAAICDISESAVNQIYELLCERGFDPHARPIVVKDSFLEDARCAPRRICYNYPANPKEGESSED</sequence>
<proteinExistence type="predicted"/>
<evidence type="ECO:0000313" key="2">
    <source>
        <dbReference type="Proteomes" id="UP000190744"/>
    </source>
</evidence>
<dbReference type="EMBL" id="LJBN01000118">
    <property type="protein sequence ID" value="OOQ88457.1"/>
    <property type="molecule type" value="Genomic_DNA"/>
</dbReference>
<gene>
    <name evidence="1" type="ORF">PEBR_12219</name>
</gene>
<dbReference type="AlphaFoldDB" id="A0A1S9RSI4"/>